<accession>A0A2J6X9K8</accession>
<reference evidence="1 2" key="1">
    <citation type="submission" date="2018-01" db="EMBL/GenBank/DDBJ databases">
        <title>Metagenomic assembled genomes from two thermal pools in the Uzon Caldera, Kamchatka, Russia.</title>
        <authorList>
            <person name="Wilkins L."/>
            <person name="Ettinger C."/>
        </authorList>
    </citation>
    <scope>NUCLEOTIDE SEQUENCE [LARGE SCALE GENOMIC DNA]</scope>
    <source>
        <strain evidence="1">ARK-10</strain>
    </source>
</reference>
<gene>
    <name evidence="1" type="ORF">C0175_00720</name>
</gene>
<organism evidence="1 2">
    <name type="scientific">Caldisericum exile</name>
    <dbReference type="NCBI Taxonomy" id="693075"/>
    <lineage>
        <taxon>Bacteria</taxon>
        <taxon>Pseudomonadati</taxon>
        <taxon>Caldisericota/Cryosericota group</taxon>
        <taxon>Caldisericota</taxon>
        <taxon>Caldisericia</taxon>
        <taxon>Caldisericales</taxon>
        <taxon>Caldisericaceae</taxon>
        <taxon>Caldisericum</taxon>
    </lineage>
</organism>
<comment type="caution">
    <text evidence="1">The sequence shown here is derived from an EMBL/GenBank/DDBJ whole genome shotgun (WGS) entry which is preliminary data.</text>
</comment>
<name>A0A2J6X9K8_9BACT</name>
<dbReference type="Proteomes" id="UP000236910">
    <property type="component" value="Unassembled WGS sequence"/>
</dbReference>
<protein>
    <submittedName>
        <fullName evidence="1">Uncharacterized protein</fullName>
    </submittedName>
</protein>
<evidence type="ECO:0000313" key="1">
    <source>
        <dbReference type="EMBL" id="PMP84059.1"/>
    </source>
</evidence>
<dbReference type="EMBL" id="PNIX01000043">
    <property type="protein sequence ID" value="PMP84059.1"/>
    <property type="molecule type" value="Genomic_DNA"/>
</dbReference>
<dbReference type="AlphaFoldDB" id="A0A2J6X9K8"/>
<sequence length="354" mass="39982">MSLTYLLDHSSDLRKMIPNLKSQLTDSNGKTLEKYDWKAEILVPSIGKSYEAGTIGTSFDYVARCILTKIVGTKNVTSRSIVAENGARSLQNALQDQDQALMYEKDESIRKERAEGYKLAQEYEDELMQYIETNLDLAKEAMCEFSVGKLSLEKLVPYTIFLARLDAVFRAGSVVVVDTFLKSKFGKSYFSQKLTITDDQIADNVVQLAKIFEKYFKGIPMSHVSLNPVFLPYSCLVGGADADFIYDSTLIDIKAVTKFSYKGIDWAQVLGYAAMALAIDIEIKEAGIYFARYGKSAILKISPEMRGFLFKYLDSILETALELNLWNCPNIKKPFKIGKDFLDKLRKEKCTRCL</sequence>
<proteinExistence type="predicted"/>
<evidence type="ECO:0000313" key="2">
    <source>
        <dbReference type="Proteomes" id="UP000236910"/>
    </source>
</evidence>